<gene>
    <name evidence="1" type="ORF">RhiirA4_550894</name>
</gene>
<accession>A0A2I1HQU4</accession>
<comment type="caution">
    <text evidence="1">The sequence shown here is derived from an EMBL/GenBank/DDBJ whole genome shotgun (WGS) entry which is preliminary data.</text>
</comment>
<name>A0A2I1HQU4_9GLOM</name>
<keyword evidence="2" id="KW-1185">Reference proteome</keyword>
<dbReference type="AlphaFoldDB" id="A0A2I1HQU4"/>
<protein>
    <submittedName>
        <fullName evidence="1">Uncharacterized protein</fullName>
    </submittedName>
</protein>
<dbReference type="Proteomes" id="UP000234323">
    <property type="component" value="Unassembled WGS sequence"/>
</dbReference>
<evidence type="ECO:0000313" key="2">
    <source>
        <dbReference type="Proteomes" id="UP000234323"/>
    </source>
</evidence>
<proteinExistence type="predicted"/>
<dbReference type="VEuPathDB" id="FungiDB:RhiirFUN_004535"/>
<dbReference type="EMBL" id="LLXI01005090">
    <property type="protein sequence ID" value="PKY61240.1"/>
    <property type="molecule type" value="Genomic_DNA"/>
</dbReference>
<evidence type="ECO:0000313" key="1">
    <source>
        <dbReference type="EMBL" id="PKY61240.1"/>
    </source>
</evidence>
<sequence>MRHNTSMISKIYGTEPLPGQMLNPSYINVVMPLELRGFLCEWYAILYEREKEDVLGFMDLHMNQHARLQIGAEIFGSMISGRHEKNANIFAKWKAANDDSVDTYPGEVQYYFEHALRFPEGTKTHLLAYVKWYKPAPSSSIRFKHSFMEPEISNTELWKAEYFQEGCDSLLAVHRILCRATKFRNITVGKQKYLSIIPLNRRFNL</sequence>
<reference evidence="1 2" key="1">
    <citation type="submission" date="2015-10" db="EMBL/GenBank/DDBJ databases">
        <title>Genome analyses suggest a sexual origin of heterokaryosis in a supposedly ancient asexual fungus.</title>
        <authorList>
            <person name="Ropars J."/>
            <person name="Sedzielewska K."/>
            <person name="Noel J."/>
            <person name="Charron P."/>
            <person name="Farinelli L."/>
            <person name="Marton T."/>
            <person name="Kruger M."/>
            <person name="Pelin A."/>
            <person name="Brachmann A."/>
            <person name="Corradi N."/>
        </authorList>
    </citation>
    <scope>NUCLEOTIDE SEQUENCE [LARGE SCALE GENOMIC DNA]</scope>
    <source>
        <strain evidence="1 2">A4</strain>
    </source>
</reference>
<organism evidence="1 2">
    <name type="scientific">Rhizophagus irregularis</name>
    <dbReference type="NCBI Taxonomy" id="588596"/>
    <lineage>
        <taxon>Eukaryota</taxon>
        <taxon>Fungi</taxon>
        <taxon>Fungi incertae sedis</taxon>
        <taxon>Mucoromycota</taxon>
        <taxon>Glomeromycotina</taxon>
        <taxon>Glomeromycetes</taxon>
        <taxon>Glomerales</taxon>
        <taxon>Glomeraceae</taxon>
        <taxon>Rhizophagus</taxon>
    </lineage>
</organism>